<gene>
    <name evidence="1" type="ORF">ACHHYP_20828</name>
</gene>
<evidence type="ECO:0000313" key="1">
    <source>
        <dbReference type="EMBL" id="OQR81144.1"/>
    </source>
</evidence>
<accession>A0A1V9Y608</accession>
<dbReference type="AlphaFoldDB" id="A0A1V9Y608"/>
<sequence>MSMGLIAVDEVFKAGLAVVGNVFMKLFVDERGWVVVFGDAGFLMRTVIDILGLLDCGAAEPHYIKAPQITSLTYAFNVYGFMSRRTRRHRAHAHISLPHIWANDFYNTPAAVATASELRLPDGISPESDLTCLYCLAQETYGPHSIR</sequence>
<dbReference type="EMBL" id="JNBR01002831">
    <property type="protein sequence ID" value="OQR81144.1"/>
    <property type="molecule type" value="Genomic_DNA"/>
</dbReference>
<dbReference type="Proteomes" id="UP000243579">
    <property type="component" value="Unassembled WGS sequence"/>
</dbReference>
<organism evidence="1 2">
    <name type="scientific">Achlya hypogyna</name>
    <name type="common">Oomycete</name>
    <name type="synonym">Protoachlya hypogyna</name>
    <dbReference type="NCBI Taxonomy" id="1202772"/>
    <lineage>
        <taxon>Eukaryota</taxon>
        <taxon>Sar</taxon>
        <taxon>Stramenopiles</taxon>
        <taxon>Oomycota</taxon>
        <taxon>Saprolegniomycetes</taxon>
        <taxon>Saprolegniales</taxon>
        <taxon>Achlyaceae</taxon>
        <taxon>Achlya</taxon>
    </lineage>
</organism>
<keyword evidence="2" id="KW-1185">Reference proteome</keyword>
<evidence type="ECO:0000313" key="2">
    <source>
        <dbReference type="Proteomes" id="UP000243579"/>
    </source>
</evidence>
<protein>
    <submittedName>
        <fullName evidence="1">Uncharacterized protein</fullName>
    </submittedName>
</protein>
<reference evidence="1 2" key="1">
    <citation type="journal article" date="2014" name="Genome Biol. Evol.">
        <title>The secreted proteins of Achlya hypogyna and Thraustotheca clavata identify the ancestral oomycete secretome and reveal gene acquisitions by horizontal gene transfer.</title>
        <authorList>
            <person name="Misner I."/>
            <person name="Blouin N."/>
            <person name="Leonard G."/>
            <person name="Richards T.A."/>
            <person name="Lane C.E."/>
        </authorList>
    </citation>
    <scope>NUCLEOTIDE SEQUENCE [LARGE SCALE GENOMIC DNA]</scope>
    <source>
        <strain evidence="1 2">ATCC 48635</strain>
    </source>
</reference>
<comment type="caution">
    <text evidence="1">The sequence shown here is derived from an EMBL/GenBank/DDBJ whole genome shotgun (WGS) entry which is preliminary data.</text>
</comment>
<name>A0A1V9Y608_ACHHY</name>
<proteinExistence type="predicted"/>